<feature type="compositionally biased region" description="Polar residues" evidence="12">
    <location>
        <begin position="237"/>
        <end position="248"/>
    </location>
</feature>
<dbReference type="GO" id="GO:0046872">
    <property type="term" value="F:metal ion binding"/>
    <property type="evidence" value="ECO:0007669"/>
    <property type="project" value="UniProtKB-KW"/>
</dbReference>
<evidence type="ECO:0008006" key="17">
    <source>
        <dbReference type="Google" id="ProtNLM"/>
    </source>
</evidence>
<proteinExistence type="predicted"/>
<dbReference type="GO" id="GO:0000977">
    <property type="term" value="F:RNA polymerase II transcription regulatory region sequence-specific DNA binding"/>
    <property type="evidence" value="ECO:0007669"/>
    <property type="project" value="TreeGrafter"/>
</dbReference>
<dbReference type="FunFam" id="1.10.10.60:FF:000227">
    <property type="entry name" value="LIM homeobox transcription factor"/>
    <property type="match status" value="1"/>
</dbReference>
<feature type="DNA-binding region" description="Homeobox" evidence="9">
    <location>
        <begin position="142"/>
        <end position="201"/>
    </location>
</feature>
<dbReference type="AlphaFoldDB" id="A0A553NCP2"/>
<dbReference type="PANTHER" id="PTHR24208">
    <property type="entry name" value="LIM/HOMEOBOX PROTEIN LHX"/>
    <property type="match status" value="1"/>
</dbReference>
<accession>A0A553NCP2</accession>
<feature type="region of interest" description="Disordered" evidence="12">
    <location>
        <begin position="200"/>
        <end position="249"/>
    </location>
</feature>
<dbReference type="SUPFAM" id="SSF57716">
    <property type="entry name" value="Glucocorticoid receptor-like (DNA-binding domain)"/>
    <property type="match status" value="1"/>
</dbReference>
<keyword evidence="7 9" id="KW-0371">Homeobox</keyword>
<gene>
    <name evidence="15" type="ORF">TCAL_11315</name>
</gene>
<dbReference type="SMART" id="SM00389">
    <property type="entry name" value="HOX"/>
    <property type="match status" value="1"/>
</dbReference>
<evidence type="ECO:0000256" key="3">
    <source>
        <dbReference type="ARBA" id="ARBA00022737"/>
    </source>
</evidence>
<dbReference type="InterPro" id="IPR009057">
    <property type="entry name" value="Homeodomain-like_sf"/>
</dbReference>
<name>A0A553NCP2_TIGCA</name>
<feature type="compositionally biased region" description="Acidic residues" evidence="12">
    <location>
        <begin position="217"/>
        <end position="236"/>
    </location>
</feature>
<evidence type="ECO:0000256" key="9">
    <source>
        <dbReference type="PROSITE-ProRule" id="PRU00108"/>
    </source>
</evidence>
<dbReference type="PANTHER" id="PTHR24208:SF166">
    <property type="entry name" value="LIM HOMEOBOX TRANSCRIPTION FACTOR 1 ALPHA, ISOFORM B"/>
    <property type="match status" value="1"/>
</dbReference>
<dbReference type="Gene3D" id="2.10.110.10">
    <property type="entry name" value="Cysteine Rich Protein"/>
    <property type="match status" value="2"/>
</dbReference>
<dbReference type="Pfam" id="PF00046">
    <property type="entry name" value="Homeodomain"/>
    <property type="match status" value="1"/>
</dbReference>
<evidence type="ECO:0000256" key="5">
    <source>
        <dbReference type="ARBA" id="ARBA00023038"/>
    </source>
</evidence>
<dbReference type="PROSITE" id="PS50071">
    <property type="entry name" value="HOMEOBOX_2"/>
    <property type="match status" value="1"/>
</dbReference>
<feature type="compositionally biased region" description="Basic and acidic residues" evidence="12">
    <location>
        <begin position="204"/>
        <end position="213"/>
    </location>
</feature>
<dbReference type="Pfam" id="PF00412">
    <property type="entry name" value="LIM"/>
    <property type="match status" value="2"/>
</dbReference>
<evidence type="ECO:0000256" key="10">
    <source>
        <dbReference type="PROSITE-ProRule" id="PRU00125"/>
    </source>
</evidence>
<evidence type="ECO:0000256" key="11">
    <source>
        <dbReference type="RuleBase" id="RU000682"/>
    </source>
</evidence>
<evidence type="ECO:0000256" key="2">
    <source>
        <dbReference type="ARBA" id="ARBA00022723"/>
    </source>
</evidence>
<dbReference type="OrthoDB" id="10068367at2759"/>
<dbReference type="OMA" id="DGLWHEG"/>
<evidence type="ECO:0000256" key="1">
    <source>
        <dbReference type="ARBA" id="ARBA00004123"/>
    </source>
</evidence>
<dbReference type="Proteomes" id="UP000318571">
    <property type="component" value="Chromosome 10"/>
</dbReference>
<feature type="domain" description="LIM zinc-binding" evidence="13">
    <location>
        <begin position="2"/>
        <end position="61"/>
    </location>
</feature>
<evidence type="ECO:0000313" key="15">
    <source>
        <dbReference type="EMBL" id="TRY63222.1"/>
    </source>
</evidence>
<keyword evidence="5 10" id="KW-0440">LIM domain</keyword>
<sequence length="262" mass="30615">MIHCAYCKIPISERYYLCIGDQLFHEDCVRCEMCSVKLDISCFFKYGKIYCRNHYERQFVKKCEVCHEVLHPNEIVCKFDDLIFHSSCIFCSMCGRKLQQGDEFVKQDSQIICCHHLSGLKAETARGLSTSFTRVKDGRRGPKRPRTILTAVQRRQFKASFEISPKPCRKVRESLAKETGLSVRVVQVWFQNQRAKMKKIQRRAKGDGDKDSKQAQFDDETISEDYETEEDIDSSDMESANNPYNQNPIDRLYLMQDSYFTD</sequence>
<organism evidence="15 16">
    <name type="scientific">Tigriopus californicus</name>
    <name type="common">Marine copepod</name>
    <dbReference type="NCBI Taxonomy" id="6832"/>
    <lineage>
        <taxon>Eukaryota</taxon>
        <taxon>Metazoa</taxon>
        <taxon>Ecdysozoa</taxon>
        <taxon>Arthropoda</taxon>
        <taxon>Crustacea</taxon>
        <taxon>Multicrustacea</taxon>
        <taxon>Hexanauplia</taxon>
        <taxon>Copepoda</taxon>
        <taxon>Harpacticoida</taxon>
        <taxon>Harpacticidae</taxon>
        <taxon>Tigriopus</taxon>
    </lineage>
</organism>
<comment type="caution">
    <text evidence="15">The sequence shown here is derived from an EMBL/GenBank/DDBJ whole genome shotgun (WGS) entry which is preliminary data.</text>
</comment>
<dbReference type="PROSITE" id="PS50023">
    <property type="entry name" value="LIM_DOMAIN_2"/>
    <property type="match status" value="2"/>
</dbReference>
<evidence type="ECO:0000256" key="7">
    <source>
        <dbReference type="ARBA" id="ARBA00023155"/>
    </source>
</evidence>
<dbReference type="GO" id="GO:0005634">
    <property type="term" value="C:nucleus"/>
    <property type="evidence" value="ECO:0007669"/>
    <property type="project" value="UniProtKB-SubCell"/>
</dbReference>
<dbReference type="SUPFAM" id="SSF46689">
    <property type="entry name" value="Homeodomain-like"/>
    <property type="match status" value="1"/>
</dbReference>
<keyword evidence="16" id="KW-1185">Reference proteome</keyword>
<keyword evidence="6 9" id="KW-0238">DNA-binding</keyword>
<evidence type="ECO:0000313" key="16">
    <source>
        <dbReference type="Proteomes" id="UP000318571"/>
    </source>
</evidence>
<keyword evidence="4 10" id="KW-0862">Zinc</keyword>
<feature type="domain" description="LIM zinc-binding" evidence="13">
    <location>
        <begin position="62"/>
        <end position="123"/>
    </location>
</feature>
<evidence type="ECO:0000259" key="13">
    <source>
        <dbReference type="PROSITE" id="PS50023"/>
    </source>
</evidence>
<dbReference type="STRING" id="6832.A0A553NCP2"/>
<keyword evidence="8 9" id="KW-0539">Nucleus</keyword>
<dbReference type="InterPro" id="IPR050453">
    <property type="entry name" value="LIM_Homeobox_TF"/>
</dbReference>
<evidence type="ECO:0000256" key="12">
    <source>
        <dbReference type="SAM" id="MobiDB-lite"/>
    </source>
</evidence>
<dbReference type="EMBL" id="VCGU01000458">
    <property type="protein sequence ID" value="TRY63222.1"/>
    <property type="molecule type" value="Genomic_DNA"/>
</dbReference>
<dbReference type="SMART" id="SM00132">
    <property type="entry name" value="LIM"/>
    <property type="match status" value="2"/>
</dbReference>
<feature type="domain" description="Homeobox" evidence="14">
    <location>
        <begin position="140"/>
        <end position="200"/>
    </location>
</feature>
<evidence type="ECO:0000256" key="4">
    <source>
        <dbReference type="ARBA" id="ARBA00022833"/>
    </source>
</evidence>
<comment type="subcellular location">
    <subcellularLocation>
        <location evidence="1 9 11">Nucleus</location>
    </subcellularLocation>
</comment>
<dbReference type="InterPro" id="IPR001356">
    <property type="entry name" value="HD"/>
</dbReference>
<dbReference type="Gene3D" id="1.10.10.60">
    <property type="entry name" value="Homeodomain-like"/>
    <property type="match status" value="1"/>
</dbReference>
<evidence type="ECO:0000256" key="8">
    <source>
        <dbReference type="ARBA" id="ARBA00023242"/>
    </source>
</evidence>
<reference evidence="15 16" key="1">
    <citation type="journal article" date="2018" name="Nat. Ecol. Evol.">
        <title>Genomic signatures of mitonuclear coevolution across populations of Tigriopus californicus.</title>
        <authorList>
            <person name="Barreto F.S."/>
            <person name="Watson E.T."/>
            <person name="Lima T.G."/>
            <person name="Willett C.S."/>
            <person name="Edmands S."/>
            <person name="Li W."/>
            <person name="Burton R.S."/>
        </authorList>
    </citation>
    <scope>NUCLEOTIDE SEQUENCE [LARGE SCALE GENOMIC DNA]</scope>
    <source>
        <strain evidence="15 16">San Diego</strain>
    </source>
</reference>
<protein>
    <recommendedName>
        <fullName evidence="17">Homeobox domain-containing protein</fullName>
    </recommendedName>
</protein>
<dbReference type="InterPro" id="IPR001781">
    <property type="entry name" value="Znf_LIM"/>
</dbReference>
<dbReference type="PROSITE" id="PS00478">
    <property type="entry name" value="LIM_DOMAIN_1"/>
    <property type="match status" value="2"/>
</dbReference>
<dbReference type="CDD" id="cd00086">
    <property type="entry name" value="homeodomain"/>
    <property type="match status" value="1"/>
</dbReference>
<dbReference type="GO" id="GO:0000981">
    <property type="term" value="F:DNA-binding transcription factor activity, RNA polymerase II-specific"/>
    <property type="evidence" value="ECO:0007669"/>
    <property type="project" value="InterPro"/>
</dbReference>
<evidence type="ECO:0000256" key="6">
    <source>
        <dbReference type="ARBA" id="ARBA00023125"/>
    </source>
</evidence>
<dbReference type="InterPro" id="IPR017970">
    <property type="entry name" value="Homeobox_CS"/>
</dbReference>
<dbReference type="GO" id="GO:0030182">
    <property type="term" value="P:neuron differentiation"/>
    <property type="evidence" value="ECO:0007669"/>
    <property type="project" value="TreeGrafter"/>
</dbReference>
<keyword evidence="2 10" id="KW-0479">Metal-binding</keyword>
<dbReference type="PROSITE" id="PS00027">
    <property type="entry name" value="HOMEOBOX_1"/>
    <property type="match status" value="1"/>
</dbReference>
<keyword evidence="3" id="KW-0677">Repeat</keyword>
<evidence type="ECO:0000259" key="14">
    <source>
        <dbReference type="PROSITE" id="PS50071"/>
    </source>
</evidence>